<name>A0AC35U964_9BILA</name>
<evidence type="ECO:0000313" key="2">
    <source>
        <dbReference type="WBParaSite" id="RSKR_0000889400.1"/>
    </source>
</evidence>
<evidence type="ECO:0000313" key="1">
    <source>
        <dbReference type="Proteomes" id="UP000095286"/>
    </source>
</evidence>
<organism evidence="1 2">
    <name type="scientific">Rhabditophanes sp. KR3021</name>
    <dbReference type="NCBI Taxonomy" id="114890"/>
    <lineage>
        <taxon>Eukaryota</taxon>
        <taxon>Metazoa</taxon>
        <taxon>Ecdysozoa</taxon>
        <taxon>Nematoda</taxon>
        <taxon>Chromadorea</taxon>
        <taxon>Rhabditida</taxon>
        <taxon>Tylenchina</taxon>
        <taxon>Panagrolaimomorpha</taxon>
        <taxon>Strongyloidoidea</taxon>
        <taxon>Alloionematidae</taxon>
        <taxon>Rhabditophanes</taxon>
    </lineage>
</organism>
<sequence>MSCINPNATCTNLADPENGHLLLTNKNSFNSIAEYFCNQGYILTGPGRRRCQANKKWSSSSPSCRLQYKCGPPPELPNTTNNGTSFNGQYDVSQKVHYQCSHGYSSINKYILKTPESMPYYISICQLNKNHLAQWIGPDIKCRARSCGDPSVPLNGYREGDLFHYPHEVKFFCYPGFHLIGSSRRKCEANEEWTVGQVQRFCTEEGSWTGLEPPVCEEIKCPPLPPLFNGYMEGYDTSYGTTVIFRCFEGMKIIGSPFTKCQEKNSWSHSVPLCLNSCKVPRISNGFVLNSLPDKLAQHGISLKINCNNKHEPNGPTAITCTNGTFTPIPPKCIPNKCKSWPPRISHTNVLFTKTNHGSIAKYQCRQGFQPSVKNNIISCLYGEWVMAKPRFRCIPLSCNHPVKTFGNLDGGHIMLEGQMGSYDFANYISKSCTLPPRLHAFFLVSDKEGKIIESNAVINDGVKSQLVCLKGYQVVGNEVSTCHSGHLMETLGNCKPMICKLSDHQVKNIIWMGSGSEIKHTESIHYGCGNGGANIKATCFHGNLIPKPFCEQTEFVPRNYCPAPASKAEASVYVMNGTEKEILIHSESFYKNGTVFHFYCSSSSTFEKEAGVIECIESEWITRLIPCIENVIKSALLSNSNFNSRQICSPPILDYDTFRVYNINSGISAKQRFSNLTIFPHGTILMVTCAMYDYVSNYKYQTSEIKCKKGRWKRPKDMIKCPDIKDTCLYEMDSRANLSVYHVQGERPVLFNERFIYLDKLQFTCVNNYLSQLRGTNEVTCLRGKWSAPYPRCVLLDPAAIADNASPPVYFTVHGYFLPNHHISPKGELYVKQGSTLNLYCLHKMTNNEEMIPIWKYESSFRTYPVRSDANYSGKPQNISAFALTIHNTLPQDSGLYHCTIPFSGATTSIKVVVTDDTCPPLKATSRHLLIHLSHKESFLGTMAQFSCPANYMLSGARALYCTTRRKWSHKTPTCVQQICEPLALKLNTNLKVSITSYKYGGIASFVCDGGYELIGRSTIHCQLNGTWSSRGEMPVCVVRECSTSVSVPGNGFIQRQYVRPMAEDGETSTSLIPYLNESEHSTRYHPGHLLIFSCNPNYMLTGNDFILCQRNGQWTNLQSKCEPFCRFPGIQPNTKTTSPPREYYKASARIVYVCQNSTNFKLSSHNVLECLQNGQWSRKIPQCINMTTN</sequence>
<dbReference type="WBParaSite" id="RSKR_0000889400.1">
    <property type="protein sequence ID" value="RSKR_0000889400.1"/>
    <property type="gene ID" value="RSKR_0000889400"/>
</dbReference>
<dbReference type="Proteomes" id="UP000095286">
    <property type="component" value="Unplaced"/>
</dbReference>
<proteinExistence type="predicted"/>
<accession>A0AC35U964</accession>
<reference evidence="2" key="1">
    <citation type="submission" date="2016-11" db="UniProtKB">
        <authorList>
            <consortium name="WormBaseParasite"/>
        </authorList>
    </citation>
    <scope>IDENTIFICATION</scope>
    <source>
        <strain evidence="2">KR3021</strain>
    </source>
</reference>
<protein>
    <submittedName>
        <fullName evidence="2">Complement factor H-like</fullName>
    </submittedName>
</protein>